<evidence type="ECO:0000313" key="3">
    <source>
        <dbReference type="EMBL" id="GIL73330.1"/>
    </source>
</evidence>
<dbReference type="GO" id="GO:0006635">
    <property type="term" value="P:fatty acid beta-oxidation"/>
    <property type="evidence" value="ECO:0007669"/>
    <property type="project" value="TreeGrafter"/>
</dbReference>
<evidence type="ECO:0000256" key="1">
    <source>
        <dbReference type="ARBA" id="ARBA00005254"/>
    </source>
</evidence>
<feature type="non-terminal residue" evidence="3">
    <location>
        <position position="1"/>
    </location>
</feature>
<dbReference type="SUPFAM" id="SSF52096">
    <property type="entry name" value="ClpP/crotonase"/>
    <property type="match status" value="1"/>
</dbReference>
<dbReference type="PROSITE" id="PS00166">
    <property type="entry name" value="ENOYL_COA_HYDRATASE"/>
    <property type="match status" value="1"/>
</dbReference>
<name>A0A8J4C4S8_9CHLO</name>
<protein>
    <submittedName>
        <fullName evidence="3">Uncharacterized protein</fullName>
    </submittedName>
</protein>
<dbReference type="CDD" id="cd06558">
    <property type="entry name" value="crotonase-like"/>
    <property type="match status" value="1"/>
</dbReference>
<dbReference type="GO" id="GO:0003824">
    <property type="term" value="F:catalytic activity"/>
    <property type="evidence" value="ECO:0007669"/>
    <property type="project" value="InterPro"/>
</dbReference>
<dbReference type="Gene3D" id="3.90.226.10">
    <property type="entry name" value="2-enoyl-CoA Hydratase, Chain A, domain 1"/>
    <property type="match status" value="1"/>
</dbReference>
<dbReference type="OrthoDB" id="410701at2759"/>
<dbReference type="EMBL" id="BNCP01000004">
    <property type="protein sequence ID" value="GIL73330.1"/>
    <property type="molecule type" value="Genomic_DNA"/>
</dbReference>
<organism evidence="3 4">
    <name type="scientific">Volvox reticuliferus</name>
    <dbReference type="NCBI Taxonomy" id="1737510"/>
    <lineage>
        <taxon>Eukaryota</taxon>
        <taxon>Viridiplantae</taxon>
        <taxon>Chlorophyta</taxon>
        <taxon>core chlorophytes</taxon>
        <taxon>Chlorophyceae</taxon>
        <taxon>CS clade</taxon>
        <taxon>Chlamydomonadales</taxon>
        <taxon>Volvocaceae</taxon>
        <taxon>Volvox</taxon>
    </lineage>
</organism>
<sequence length="351" mass="38788">LKIYLIDQFVCHEYIWRRSRSRSRDEFREGLHSHRAALHHHVSIAVTSPRQALTCPRAHREGPSFFSRRSLPGGMESLDRSTLCLKFVHVDVRPAGIAVVTIAKEPVNSMDLAMWMELDRVLVSLEANTSVAAVIFASGLKRDVFSAGNDLMELYAPKTSAERYSNFWITQNAFLVRLYRSRLATIAAIRGACPAGGCAISLCSDVRLITPEGSMGLNEVQLGIPVPKFWGLLMGRVVSPKIAQDILLSGRMVAAAEAKQLGLVDDVVSADKLMERALAAARKACEVPPAARAATKLLLREDFCKAWELFYPTEPEYGWKFLSSASTIAVLEGAMRRLSSKGQKQEATSRL</sequence>
<dbReference type="Pfam" id="PF00378">
    <property type="entry name" value="ECH_1"/>
    <property type="match status" value="1"/>
</dbReference>
<evidence type="ECO:0000256" key="2">
    <source>
        <dbReference type="RuleBase" id="RU003707"/>
    </source>
</evidence>
<dbReference type="InterPro" id="IPR029045">
    <property type="entry name" value="ClpP/crotonase-like_dom_sf"/>
</dbReference>
<dbReference type="PANTHER" id="PTHR11941">
    <property type="entry name" value="ENOYL-COA HYDRATASE-RELATED"/>
    <property type="match status" value="1"/>
</dbReference>
<dbReference type="GO" id="GO:0005739">
    <property type="term" value="C:mitochondrion"/>
    <property type="evidence" value="ECO:0007669"/>
    <property type="project" value="TreeGrafter"/>
</dbReference>
<dbReference type="InterPro" id="IPR018376">
    <property type="entry name" value="Enoyl-CoA_hyd/isom_CS"/>
</dbReference>
<dbReference type="PANTHER" id="PTHR11941:SF45">
    <property type="entry name" value="ENOYL-COA DELTA ISOMERASE 1, MITOCHONDRIAL"/>
    <property type="match status" value="1"/>
</dbReference>
<dbReference type="InterPro" id="IPR001753">
    <property type="entry name" value="Enoyl-CoA_hydra/iso"/>
</dbReference>
<reference evidence="3" key="1">
    <citation type="journal article" date="2021" name="Proc. Natl. Acad. Sci. U.S.A.">
        <title>Three genomes in the algal genus Volvox reveal the fate of a haploid sex-determining region after a transition to homothallism.</title>
        <authorList>
            <person name="Yamamoto K."/>
            <person name="Hamaji T."/>
            <person name="Kawai-Toyooka H."/>
            <person name="Matsuzaki R."/>
            <person name="Takahashi F."/>
            <person name="Nishimura Y."/>
            <person name="Kawachi M."/>
            <person name="Noguchi H."/>
            <person name="Minakuchi Y."/>
            <person name="Umen J.G."/>
            <person name="Toyoda A."/>
            <person name="Nozaki H."/>
        </authorList>
    </citation>
    <scope>NUCLEOTIDE SEQUENCE</scope>
    <source>
        <strain evidence="3">NIES-3786</strain>
    </source>
</reference>
<gene>
    <name evidence="3" type="ORF">Vretifemale_3525</name>
</gene>
<comment type="caution">
    <text evidence="3">The sequence shown here is derived from an EMBL/GenBank/DDBJ whole genome shotgun (WGS) entry which is preliminary data.</text>
</comment>
<dbReference type="Proteomes" id="UP000747110">
    <property type="component" value="Unassembled WGS sequence"/>
</dbReference>
<evidence type="ECO:0000313" key="4">
    <source>
        <dbReference type="Proteomes" id="UP000747110"/>
    </source>
</evidence>
<accession>A0A8J4C4S8</accession>
<keyword evidence="4" id="KW-1185">Reference proteome</keyword>
<dbReference type="AlphaFoldDB" id="A0A8J4C4S8"/>
<proteinExistence type="inferred from homology"/>
<comment type="similarity">
    <text evidence="1 2">Belongs to the enoyl-CoA hydratase/isomerase family.</text>
</comment>